<dbReference type="PANTHER" id="PTHR45036:SF1">
    <property type="entry name" value="METHYLTRANSFERASE LIKE 7A"/>
    <property type="match status" value="1"/>
</dbReference>
<keyword evidence="2" id="KW-0808">Transferase</keyword>
<proteinExistence type="predicted"/>
<accession>A0A3E1K7G4</accession>
<dbReference type="GO" id="GO:0008757">
    <property type="term" value="F:S-adenosylmethionine-dependent methyltransferase activity"/>
    <property type="evidence" value="ECO:0007669"/>
    <property type="project" value="InterPro"/>
</dbReference>
<keyword evidence="2" id="KW-0489">Methyltransferase</keyword>
<gene>
    <name evidence="2" type="ORF">DZC52_10135</name>
</gene>
<comment type="caution">
    <text evidence="2">The sequence shown here is derived from an EMBL/GenBank/DDBJ whole genome shotgun (WGS) entry which is preliminary data.</text>
</comment>
<dbReference type="Gene3D" id="3.40.50.150">
    <property type="entry name" value="Vaccinia Virus protein VP39"/>
    <property type="match status" value="1"/>
</dbReference>
<dbReference type="InterPro" id="IPR029063">
    <property type="entry name" value="SAM-dependent_MTases_sf"/>
</dbReference>
<evidence type="ECO:0000313" key="3">
    <source>
        <dbReference type="Proteomes" id="UP000260351"/>
    </source>
</evidence>
<dbReference type="PANTHER" id="PTHR45036">
    <property type="entry name" value="METHYLTRANSFERASE LIKE 7B"/>
    <property type="match status" value="1"/>
</dbReference>
<dbReference type="InterPro" id="IPR052356">
    <property type="entry name" value="Thiol_S-MT"/>
</dbReference>
<keyword evidence="3" id="KW-1185">Reference proteome</keyword>
<dbReference type="GO" id="GO:0032259">
    <property type="term" value="P:methylation"/>
    <property type="evidence" value="ECO:0007669"/>
    <property type="project" value="UniProtKB-KW"/>
</dbReference>
<organism evidence="2 3">
    <name type="scientific">Wenzhouxiangella sediminis</name>
    <dbReference type="NCBI Taxonomy" id="1792836"/>
    <lineage>
        <taxon>Bacteria</taxon>
        <taxon>Pseudomonadati</taxon>
        <taxon>Pseudomonadota</taxon>
        <taxon>Gammaproteobacteria</taxon>
        <taxon>Chromatiales</taxon>
        <taxon>Wenzhouxiangellaceae</taxon>
        <taxon>Wenzhouxiangella</taxon>
    </lineage>
</organism>
<evidence type="ECO:0000313" key="2">
    <source>
        <dbReference type="EMBL" id="RFF29972.1"/>
    </source>
</evidence>
<dbReference type="AlphaFoldDB" id="A0A3E1K7G4"/>
<dbReference type="Proteomes" id="UP000260351">
    <property type="component" value="Unassembled WGS sequence"/>
</dbReference>
<dbReference type="CDD" id="cd02440">
    <property type="entry name" value="AdoMet_MTases"/>
    <property type="match status" value="1"/>
</dbReference>
<evidence type="ECO:0000259" key="1">
    <source>
        <dbReference type="Pfam" id="PF08241"/>
    </source>
</evidence>
<dbReference type="OrthoDB" id="323463at2"/>
<reference evidence="2 3" key="1">
    <citation type="submission" date="2018-08" db="EMBL/GenBank/DDBJ databases">
        <title>Wenzhouxiangella salilacus sp. nov., a novel bacterium isolated from a saline lake in Xinjiang Province, China.</title>
        <authorList>
            <person name="Han S."/>
        </authorList>
    </citation>
    <scope>NUCLEOTIDE SEQUENCE [LARGE SCALE GENOMIC DNA]</scope>
    <source>
        <strain evidence="2 3">XDB06</strain>
    </source>
</reference>
<protein>
    <submittedName>
        <fullName evidence="2">Class I SAM-dependent methyltransferase</fullName>
    </submittedName>
</protein>
<dbReference type="Pfam" id="PF08241">
    <property type="entry name" value="Methyltransf_11"/>
    <property type="match status" value="1"/>
</dbReference>
<dbReference type="SUPFAM" id="SSF53335">
    <property type="entry name" value="S-adenosyl-L-methionine-dependent methyltransferases"/>
    <property type="match status" value="1"/>
</dbReference>
<name>A0A3E1K7G4_9GAMM</name>
<dbReference type="RefSeq" id="WP_116651206.1">
    <property type="nucleotide sequence ID" value="NZ_QUZK01000041.1"/>
</dbReference>
<feature type="domain" description="Methyltransferase type 11" evidence="1">
    <location>
        <begin position="37"/>
        <end position="127"/>
    </location>
</feature>
<dbReference type="InterPro" id="IPR013216">
    <property type="entry name" value="Methyltransf_11"/>
</dbReference>
<dbReference type="EMBL" id="QUZK01000041">
    <property type="protein sequence ID" value="RFF29972.1"/>
    <property type="molecule type" value="Genomic_DNA"/>
</dbReference>
<sequence length="194" mass="21460">MRGVEQIPWLYDLMMRLAPRIARWRSELVAGAHGRVLEVGCGTGLGLTSYGADVELFALEPNFEALCWARRRDDHDARLVCATAEAIPFPDDAFDCVVSSLVFCSVPDADRGLGEIKRVLRPGGRLLMLEHVQARSRLGARVLDWIQPAWTLVSGGCHPNRDTVAAVERAGFVIEADSFRARGVMRRFSARPGE</sequence>